<keyword evidence="1" id="KW-0472">Membrane</keyword>
<feature type="transmembrane region" description="Helical" evidence="1">
    <location>
        <begin position="75"/>
        <end position="96"/>
    </location>
</feature>
<protein>
    <submittedName>
        <fullName evidence="2">Energy-coupled thiamine transporter ThiT</fullName>
    </submittedName>
</protein>
<evidence type="ECO:0000313" key="3">
    <source>
        <dbReference type="Proteomes" id="UP001649381"/>
    </source>
</evidence>
<evidence type="ECO:0000313" key="2">
    <source>
        <dbReference type="EMBL" id="MCF6137061.1"/>
    </source>
</evidence>
<dbReference type="InterPro" id="IPR012651">
    <property type="entry name" value="Thia_Transptr_ThiT"/>
</dbReference>
<gene>
    <name evidence="2" type="primary">thiT</name>
    <name evidence="2" type="ORF">L2716_04905</name>
</gene>
<keyword evidence="1" id="KW-0812">Transmembrane</keyword>
<name>A0ABS9GZG2_9BACL</name>
<dbReference type="RefSeq" id="WP_236332338.1">
    <property type="nucleotide sequence ID" value="NZ_JAKIJS010000001.1"/>
</dbReference>
<dbReference type="Gene3D" id="1.10.1760.20">
    <property type="match status" value="1"/>
</dbReference>
<organism evidence="2 3">
    <name type="scientific">Pseudalkalibacillus berkeleyi</name>
    <dbReference type="NCBI Taxonomy" id="1069813"/>
    <lineage>
        <taxon>Bacteria</taxon>
        <taxon>Bacillati</taxon>
        <taxon>Bacillota</taxon>
        <taxon>Bacilli</taxon>
        <taxon>Bacillales</taxon>
        <taxon>Fictibacillaceae</taxon>
        <taxon>Pseudalkalibacillus</taxon>
    </lineage>
</organism>
<feature type="transmembrane region" description="Helical" evidence="1">
    <location>
        <begin position="108"/>
        <end position="129"/>
    </location>
</feature>
<comment type="caution">
    <text evidence="2">The sequence shown here is derived from an EMBL/GenBank/DDBJ whole genome shotgun (WGS) entry which is preliminary data.</text>
</comment>
<dbReference type="EMBL" id="JAKIJS010000001">
    <property type="protein sequence ID" value="MCF6137061.1"/>
    <property type="molecule type" value="Genomic_DNA"/>
</dbReference>
<reference evidence="2 3" key="1">
    <citation type="submission" date="2022-01" db="EMBL/GenBank/DDBJ databases">
        <title>Alkalihalobacillus sp. EGI L200015, a novel bacterium isolated from a salt lake sediment.</title>
        <authorList>
            <person name="Gao L."/>
            <person name="Fang B.-Z."/>
            <person name="Li W.-J."/>
        </authorList>
    </citation>
    <scope>NUCLEOTIDE SEQUENCE [LARGE SCALE GENOMIC DNA]</scope>
    <source>
        <strain evidence="2 3">KCTC 12718</strain>
    </source>
</reference>
<evidence type="ECO:0000256" key="1">
    <source>
        <dbReference type="SAM" id="Phobius"/>
    </source>
</evidence>
<dbReference type="Proteomes" id="UP001649381">
    <property type="component" value="Unassembled WGS sequence"/>
</dbReference>
<accession>A0ABS9GZG2</accession>
<dbReference type="NCBIfam" id="TIGR02357">
    <property type="entry name" value="ECF_ThiT_YuaJ"/>
    <property type="match status" value="1"/>
</dbReference>
<feature type="transmembrane region" description="Helical" evidence="1">
    <location>
        <begin position="149"/>
        <end position="170"/>
    </location>
</feature>
<proteinExistence type="predicted"/>
<feature type="transmembrane region" description="Helical" evidence="1">
    <location>
        <begin position="52"/>
        <end position="69"/>
    </location>
</feature>
<dbReference type="Pfam" id="PF09515">
    <property type="entry name" value="Thia_YuaJ"/>
    <property type="match status" value="1"/>
</dbReference>
<sequence length="182" mass="19866">MKNRTLMMAEVAIMAALGIILGFIKIGGPWAFGGSVSLEMVPIFIMAFRRGLGAGILTGLMIGLLQLLINPYIYYFLQVLLDYPLAFMGVGLAALARPDWNHTFVKRVIFIIIGTFIGSLMRLTSHVISGMAFFADQAPEGTPVFIYSFSYNISYIAPTFILTVILLVLLSKTAPKLIHGGS</sequence>
<feature type="transmembrane region" description="Helical" evidence="1">
    <location>
        <begin position="7"/>
        <end position="24"/>
    </location>
</feature>
<keyword evidence="3" id="KW-1185">Reference proteome</keyword>
<keyword evidence="1" id="KW-1133">Transmembrane helix</keyword>